<dbReference type="RefSeq" id="WP_186861562.1">
    <property type="nucleotide sequence ID" value="NZ_JACOGC010000001.1"/>
</dbReference>
<dbReference type="InterPro" id="IPR017555">
    <property type="entry name" value="TriPribosyl-deP-CoA_syn"/>
</dbReference>
<evidence type="ECO:0000313" key="7">
    <source>
        <dbReference type="Proteomes" id="UP000613113"/>
    </source>
</evidence>
<accession>A0ABR6YJ13</accession>
<evidence type="ECO:0000256" key="3">
    <source>
        <dbReference type="ARBA" id="ARBA00022741"/>
    </source>
</evidence>
<dbReference type="PANTHER" id="PTHR30201">
    <property type="entry name" value="TRIPHOSPHORIBOSYL-DEPHOSPHO-COA SYNTHASE"/>
    <property type="match status" value="1"/>
</dbReference>
<keyword evidence="3 5" id="KW-0547">Nucleotide-binding</keyword>
<dbReference type="Gene3D" id="1.10.4200.10">
    <property type="entry name" value="Triphosphoribosyl-dephospho-CoA protein"/>
    <property type="match status" value="1"/>
</dbReference>
<dbReference type="EC" id="2.4.2.52" evidence="5"/>
<evidence type="ECO:0000256" key="2">
    <source>
        <dbReference type="ARBA" id="ARBA00022679"/>
    </source>
</evidence>
<comment type="catalytic activity">
    <reaction evidence="1 5">
        <text>3'-dephospho-CoA + ATP = 2'-(5''-triphospho-alpha-D-ribosyl)-3'-dephospho-CoA + adenine</text>
        <dbReference type="Rhea" id="RHEA:15117"/>
        <dbReference type="ChEBI" id="CHEBI:16708"/>
        <dbReference type="ChEBI" id="CHEBI:30616"/>
        <dbReference type="ChEBI" id="CHEBI:57328"/>
        <dbReference type="ChEBI" id="CHEBI:61378"/>
        <dbReference type="EC" id="2.4.2.52"/>
    </reaction>
</comment>
<keyword evidence="4 5" id="KW-0067">ATP-binding</keyword>
<keyword evidence="7" id="KW-1185">Reference proteome</keyword>
<dbReference type="GO" id="GO:0046917">
    <property type="term" value="F:triphosphoribosyl-dephospho-CoA synthase activity"/>
    <property type="evidence" value="ECO:0007669"/>
    <property type="project" value="UniProtKB-EC"/>
</dbReference>
<evidence type="ECO:0000256" key="5">
    <source>
        <dbReference type="HAMAP-Rule" id="MF_01883"/>
    </source>
</evidence>
<dbReference type="PANTHER" id="PTHR30201:SF2">
    <property type="entry name" value="2-(5''-TRIPHOSPHORIBOSYL)-3'-DEPHOSPHOCOENZYME-A SYNTHASE"/>
    <property type="match status" value="1"/>
</dbReference>
<evidence type="ECO:0000256" key="1">
    <source>
        <dbReference type="ARBA" id="ARBA00001210"/>
    </source>
</evidence>
<gene>
    <name evidence="5 6" type="primary">mdcB</name>
    <name evidence="6" type="ORF">H8K27_02055</name>
</gene>
<keyword evidence="6" id="KW-0328">Glycosyltransferase</keyword>
<reference evidence="6 7" key="1">
    <citation type="submission" date="2020-08" db="EMBL/GenBank/DDBJ databases">
        <title>Novel species isolated from subtropical streams in China.</title>
        <authorList>
            <person name="Lu H."/>
        </authorList>
    </citation>
    <scope>NUCLEOTIDE SEQUENCE [LARGE SCALE GENOMIC DNA]</scope>
    <source>
        <strain evidence="6 7">FT31W</strain>
    </source>
</reference>
<dbReference type="Proteomes" id="UP000613113">
    <property type="component" value="Unassembled WGS sequence"/>
</dbReference>
<name>A0ABR6YJ13_9BURK</name>
<dbReference type="NCBIfam" id="TIGR03132">
    <property type="entry name" value="malonate_mdcB"/>
    <property type="match status" value="1"/>
</dbReference>
<protein>
    <recommendedName>
        <fullName evidence="5">Probable 2-(5''-triphosphoribosyl)-3'-dephosphocoenzyme-A synthase</fullName>
        <shortName evidence="5">2-(5''-triphosphoribosyl)-3'-dephospho-CoA synthase</shortName>
        <ecNumber evidence="5">2.4.2.52</ecNumber>
    </recommendedName>
</protein>
<evidence type="ECO:0000313" key="6">
    <source>
        <dbReference type="EMBL" id="MBC3883905.1"/>
    </source>
</evidence>
<comment type="similarity">
    <text evidence="5">Belongs to the CitG/MdcB family.</text>
</comment>
<dbReference type="GO" id="GO:0016757">
    <property type="term" value="F:glycosyltransferase activity"/>
    <property type="evidence" value="ECO:0007669"/>
    <property type="project" value="UniProtKB-KW"/>
</dbReference>
<dbReference type="EMBL" id="JACOGC010000001">
    <property type="protein sequence ID" value="MBC3883905.1"/>
    <property type="molecule type" value="Genomic_DNA"/>
</dbReference>
<dbReference type="InterPro" id="IPR002736">
    <property type="entry name" value="CitG"/>
</dbReference>
<organism evidence="6 7">
    <name type="scientific">Undibacterium griseum</name>
    <dbReference type="NCBI Taxonomy" id="2762295"/>
    <lineage>
        <taxon>Bacteria</taxon>
        <taxon>Pseudomonadati</taxon>
        <taxon>Pseudomonadota</taxon>
        <taxon>Betaproteobacteria</taxon>
        <taxon>Burkholderiales</taxon>
        <taxon>Oxalobacteraceae</taxon>
        <taxon>Undibacterium</taxon>
    </lineage>
</organism>
<keyword evidence="2 5" id="KW-0808">Transferase</keyword>
<comment type="function">
    <text evidence="5">Involved in the formation of 2-(5''-phosphoribosyl)-3'-dephosphocoenzyme-A, the prosthetic group of the acyl-carrier protein of the malonate decarboxylase.</text>
</comment>
<evidence type="ECO:0000256" key="4">
    <source>
        <dbReference type="ARBA" id="ARBA00022840"/>
    </source>
</evidence>
<dbReference type="Pfam" id="PF01874">
    <property type="entry name" value="CitG"/>
    <property type="match status" value="1"/>
</dbReference>
<comment type="caution">
    <text evidence="6">The sequence shown here is derived from an EMBL/GenBank/DDBJ whole genome shotgun (WGS) entry which is preliminary data.</text>
</comment>
<dbReference type="HAMAP" id="MF_01883">
    <property type="entry name" value="MdcB"/>
    <property type="match status" value="1"/>
</dbReference>
<sequence length="283" mass="30255">MTRIIALCAVRSLYAELALYPKPGLVSLRDNGSHTDMTAATFMRSLFALRHYFRMIAAAGLRCAPFSELQRLGIQAEQRMLRATGGINTHRGAIFALGMLCAAGAACVAAGQRLSATAIRAALQQYWGGALRQHCVTAPEIAPDSHGLQVAQRFAASGARVEAALGFPAVFELALPRLTQVLQDSGCGEAARTEALFCLIAHVSDTNLYYRGGPAGADFARQQAQAWISAGGTRQPDWFEKAKACHAAFVQRRLSPGGAADLLAASWLVHQLTGLDFPPVRYG</sequence>
<proteinExistence type="inferred from homology"/>